<keyword evidence="1" id="KW-0489">Methyltransferase</keyword>
<comment type="caution">
    <text evidence="1">The sequence shown here is derived from an EMBL/GenBank/DDBJ whole genome shotgun (WGS) entry which is preliminary data.</text>
</comment>
<dbReference type="Proteomes" id="UP000254711">
    <property type="component" value="Unassembled WGS sequence"/>
</dbReference>
<keyword evidence="2" id="KW-1185">Reference proteome</keyword>
<organism evidence="1 2">
    <name type="scientific">Dyella solisilvae</name>
    <dbReference type="NCBI Taxonomy" id="1920168"/>
    <lineage>
        <taxon>Bacteria</taxon>
        <taxon>Pseudomonadati</taxon>
        <taxon>Pseudomonadota</taxon>
        <taxon>Gammaproteobacteria</taxon>
        <taxon>Lysobacterales</taxon>
        <taxon>Rhodanobacteraceae</taxon>
        <taxon>Dyella</taxon>
    </lineage>
</organism>
<dbReference type="NCBIfam" id="TIGR04325">
    <property type="entry name" value="MTase_LIC12133"/>
    <property type="match status" value="1"/>
</dbReference>
<dbReference type="GO" id="GO:0008168">
    <property type="term" value="F:methyltransferase activity"/>
    <property type="evidence" value="ECO:0007669"/>
    <property type="project" value="UniProtKB-KW"/>
</dbReference>
<protein>
    <submittedName>
        <fullName evidence="1">Methyltransferase, TIGR04325 family</fullName>
        <ecNumber evidence="1">2.1.1.-</ecNumber>
    </submittedName>
</protein>
<proteinExistence type="predicted"/>
<dbReference type="InterPro" id="IPR027612">
    <property type="entry name" value="Put_MTase_LIC12133"/>
</dbReference>
<dbReference type="EMBL" id="QQSY01000007">
    <property type="protein sequence ID" value="RDI97034.1"/>
    <property type="molecule type" value="Genomic_DNA"/>
</dbReference>
<keyword evidence="1" id="KW-0808">Transferase</keyword>
<evidence type="ECO:0000313" key="2">
    <source>
        <dbReference type="Proteomes" id="UP000254711"/>
    </source>
</evidence>
<accession>A0A370K2Z7</accession>
<gene>
    <name evidence="1" type="ORF">DVT68_18250</name>
</gene>
<name>A0A370K2Z7_9GAMM</name>
<sequence>MEDVDRHPSIRGIVDHASRWPAVRRMLQARYERRFLAHDSTMRNLYRGVYPSFTEAQASIPRTSMQGYDNTESAGFYRERTRRVFLNDYPMMWWLSRLFEAGSSSVFDLGGHIGIAYYAYQRFMRFPAQLRWRVMDVPAVMEAGAIWAGKNDALHRLQFTGKRSDADGVDILFAAGSLQYLDYTLADLLASLSKPPSHLLLNSVPIHISVSYFTVQNTGVSCCPYRVTAEGDFIGGLKALGYVVRDRWENTDRQCEIPFYPAHSLDRYFGYYLSRED</sequence>
<dbReference type="EC" id="2.1.1.-" evidence="1"/>
<evidence type="ECO:0000313" key="1">
    <source>
        <dbReference type="EMBL" id="RDI97034.1"/>
    </source>
</evidence>
<dbReference type="GO" id="GO:0032259">
    <property type="term" value="P:methylation"/>
    <property type="evidence" value="ECO:0007669"/>
    <property type="project" value="UniProtKB-KW"/>
</dbReference>
<dbReference type="AlphaFoldDB" id="A0A370K2Z7"/>
<reference evidence="1 2" key="1">
    <citation type="submission" date="2018-07" db="EMBL/GenBank/DDBJ databases">
        <title>Dyella solisilvae sp. nov., isolated from the pine and broad-leaved mixed forest soil.</title>
        <authorList>
            <person name="Gao Z."/>
            <person name="Qiu L."/>
        </authorList>
    </citation>
    <scope>NUCLEOTIDE SEQUENCE [LARGE SCALE GENOMIC DNA]</scope>
    <source>
        <strain evidence="1 2">DHG54</strain>
    </source>
</reference>